<evidence type="ECO:0000256" key="6">
    <source>
        <dbReference type="SAM" id="Coils"/>
    </source>
</evidence>
<evidence type="ECO:0000256" key="3">
    <source>
        <dbReference type="ARBA" id="ARBA00014376"/>
    </source>
</evidence>
<evidence type="ECO:0000256" key="5">
    <source>
        <dbReference type="ARBA" id="ARBA00024934"/>
    </source>
</evidence>
<evidence type="ECO:0000313" key="9">
    <source>
        <dbReference type="Proteomes" id="UP000319817"/>
    </source>
</evidence>
<keyword evidence="8" id="KW-0966">Cell projection</keyword>
<keyword evidence="6" id="KW-0175">Coiled coil</keyword>
<comment type="function">
    <text evidence="5">Structural component of flagellum, the bacterial motility apparatus. Part of the rod structure of flagellar basal body.</text>
</comment>
<dbReference type="NCBIfam" id="TIGR01396">
    <property type="entry name" value="FlgB"/>
    <property type="match status" value="1"/>
</dbReference>
<evidence type="ECO:0000256" key="1">
    <source>
        <dbReference type="ARBA" id="ARBA00004117"/>
    </source>
</evidence>
<dbReference type="InterPro" id="IPR001444">
    <property type="entry name" value="Flag_bb_rod_N"/>
</dbReference>
<keyword evidence="4" id="KW-0975">Bacterial flagellum</keyword>
<dbReference type="EMBL" id="CP036526">
    <property type="protein sequence ID" value="QDT11166.1"/>
    <property type="molecule type" value="Genomic_DNA"/>
</dbReference>
<dbReference type="AlphaFoldDB" id="A0A517NVP6"/>
<evidence type="ECO:0000313" key="8">
    <source>
        <dbReference type="EMBL" id="QDT11166.1"/>
    </source>
</evidence>
<evidence type="ECO:0000256" key="2">
    <source>
        <dbReference type="ARBA" id="ARBA00009677"/>
    </source>
</evidence>
<keyword evidence="8" id="KW-0282">Flagellum</keyword>
<gene>
    <name evidence="8" type="primary">flgB</name>
    <name evidence="8" type="ORF">K239x_31600</name>
</gene>
<comment type="similarity">
    <text evidence="2">Belongs to the flagella basal body rod proteins family.</text>
</comment>
<dbReference type="Pfam" id="PF00460">
    <property type="entry name" value="Flg_bb_rod"/>
    <property type="match status" value="1"/>
</dbReference>
<dbReference type="InterPro" id="IPR006300">
    <property type="entry name" value="FlgB"/>
</dbReference>
<evidence type="ECO:0000256" key="4">
    <source>
        <dbReference type="ARBA" id="ARBA00023143"/>
    </source>
</evidence>
<accession>A0A517NVP6</accession>
<keyword evidence="9" id="KW-1185">Reference proteome</keyword>
<keyword evidence="8" id="KW-0969">Cilium</keyword>
<comment type="subcellular location">
    <subcellularLocation>
        <location evidence="1">Bacterial flagellum basal body</location>
    </subcellularLocation>
</comment>
<proteinExistence type="inferred from homology"/>
<sequence length="182" mass="19763">MVDQLTLTHGLRKKAANRVFTHYIGDFEGIPSAGECGYHVFCGPGPTPGISSPVARNDDTSGMTGIFSQLNSLNHALQGTQENHRVLSQNIANYNTPGYKTQRLDFDQLMSQLQAAGKSPDEAAKLIAQAPVEEAQGLAERVDGNNVDLEREVSELKKNALTSQAYTQLMASKLAMMRRAIS</sequence>
<dbReference type="GO" id="GO:0030694">
    <property type="term" value="C:bacterial-type flagellum basal body, rod"/>
    <property type="evidence" value="ECO:0007669"/>
    <property type="project" value="InterPro"/>
</dbReference>
<dbReference type="Proteomes" id="UP000319817">
    <property type="component" value="Chromosome"/>
</dbReference>
<feature type="coiled-coil region" evidence="6">
    <location>
        <begin position="132"/>
        <end position="159"/>
    </location>
</feature>
<dbReference type="GO" id="GO:0071973">
    <property type="term" value="P:bacterial-type flagellum-dependent cell motility"/>
    <property type="evidence" value="ECO:0007669"/>
    <property type="project" value="InterPro"/>
</dbReference>
<evidence type="ECO:0000259" key="7">
    <source>
        <dbReference type="Pfam" id="PF00460"/>
    </source>
</evidence>
<protein>
    <recommendedName>
        <fullName evidence="3">Flagellar basal body rod protein FlgB</fullName>
    </recommendedName>
</protein>
<reference evidence="8 9" key="1">
    <citation type="submission" date="2019-02" db="EMBL/GenBank/DDBJ databases">
        <title>Deep-cultivation of Planctomycetes and their phenomic and genomic characterization uncovers novel biology.</title>
        <authorList>
            <person name="Wiegand S."/>
            <person name="Jogler M."/>
            <person name="Boedeker C."/>
            <person name="Pinto D."/>
            <person name="Vollmers J."/>
            <person name="Rivas-Marin E."/>
            <person name="Kohn T."/>
            <person name="Peeters S.H."/>
            <person name="Heuer A."/>
            <person name="Rast P."/>
            <person name="Oberbeckmann S."/>
            <person name="Bunk B."/>
            <person name="Jeske O."/>
            <person name="Meyerdierks A."/>
            <person name="Storesund J.E."/>
            <person name="Kallscheuer N."/>
            <person name="Luecker S."/>
            <person name="Lage O.M."/>
            <person name="Pohl T."/>
            <person name="Merkel B.J."/>
            <person name="Hornburger P."/>
            <person name="Mueller R.-W."/>
            <person name="Bruemmer F."/>
            <person name="Labrenz M."/>
            <person name="Spormann A.M."/>
            <person name="Op den Camp H."/>
            <person name="Overmann J."/>
            <person name="Amann R."/>
            <person name="Jetten M.S.M."/>
            <person name="Mascher T."/>
            <person name="Medema M.H."/>
            <person name="Devos D.P."/>
            <person name="Kaster A.-K."/>
            <person name="Ovreas L."/>
            <person name="Rohde M."/>
            <person name="Galperin M.Y."/>
            <person name="Jogler C."/>
        </authorList>
    </citation>
    <scope>NUCLEOTIDE SEQUENCE [LARGE SCALE GENOMIC DNA]</scope>
    <source>
        <strain evidence="8 9">K23_9</strain>
    </source>
</reference>
<name>A0A517NVP6_9BACT</name>
<organism evidence="8 9">
    <name type="scientific">Stieleria marina</name>
    <dbReference type="NCBI Taxonomy" id="1930275"/>
    <lineage>
        <taxon>Bacteria</taxon>
        <taxon>Pseudomonadati</taxon>
        <taxon>Planctomycetota</taxon>
        <taxon>Planctomycetia</taxon>
        <taxon>Pirellulales</taxon>
        <taxon>Pirellulaceae</taxon>
        <taxon>Stieleria</taxon>
    </lineage>
</organism>
<feature type="domain" description="Flagellar basal body rod protein N-terminal" evidence="7">
    <location>
        <begin position="75"/>
        <end position="100"/>
    </location>
</feature>